<organism evidence="3 4">
    <name type="scientific">Pirellula staleyi (strain ATCC 27377 / DSM 6068 / ICPB 4128)</name>
    <name type="common">Pirella staleyi</name>
    <dbReference type="NCBI Taxonomy" id="530564"/>
    <lineage>
        <taxon>Bacteria</taxon>
        <taxon>Pseudomonadati</taxon>
        <taxon>Planctomycetota</taxon>
        <taxon>Planctomycetia</taxon>
        <taxon>Pirellulales</taxon>
        <taxon>Pirellulaceae</taxon>
        <taxon>Pirellula</taxon>
    </lineage>
</organism>
<evidence type="ECO:0000256" key="1">
    <source>
        <dbReference type="SAM" id="MobiDB-lite"/>
    </source>
</evidence>
<keyword evidence="2" id="KW-1133">Transmembrane helix</keyword>
<keyword evidence="2" id="KW-0812">Transmembrane</keyword>
<dbReference type="AlphaFoldDB" id="D2QXQ2"/>
<dbReference type="KEGG" id="psl:Psta_1562"/>
<feature type="transmembrane region" description="Helical" evidence="2">
    <location>
        <begin position="106"/>
        <end position="127"/>
    </location>
</feature>
<keyword evidence="4" id="KW-1185">Reference proteome</keyword>
<protein>
    <submittedName>
        <fullName evidence="3">Uncharacterized protein</fullName>
    </submittedName>
</protein>
<name>D2QXQ2_PIRSD</name>
<reference evidence="3 4" key="1">
    <citation type="journal article" date="2009" name="Stand. Genomic Sci.">
        <title>Complete genome sequence of Pirellula staleyi type strain (ATCC 27377).</title>
        <authorList>
            <person name="Clum A."/>
            <person name="Tindall B.J."/>
            <person name="Sikorski J."/>
            <person name="Ivanova N."/>
            <person name="Mavrommatis K."/>
            <person name="Lucas S."/>
            <person name="Glavina del Rio T."/>
            <person name="Nolan M."/>
            <person name="Chen F."/>
            <person name="Tice H."/>
            <person name="Pitluck S."/>
            <person name="Cheng J.F."/>
            <person name="Chertkov O."/>
            <person name="Brettin T."/>
            <person name="Han C."/>
            <person name="Detter J.C."/>
            <person name="Kuske C."/>
            <person name="Bruce D."/>
            <person name="Goodwin L."/>
            <person name="Ovchinikova G."/>
            <person name="Pati A."/>
            <person name="Mikhailova N."/>
            <person name="Chen A."/>
            <person name="Palaniappan K."/>
            <person name="Land M."/>
            <person name="Hauser L."/>
            <person name="Chang Y.J."/>
            <person name="Jeffries C.D."/>
            <person name="Chain P."/>
            <person name="Rohde M."/>
            <person name="Goker M."/>
            <person name="Bristow J."/>
            <person name="Eisen J.A."/>
            <person name="Markowitz V."/>
            <person name="Hugenholtz P."/>
            <person name="Kyrpides N.C."/>
            <person name="Klenk H.P."/>
            <person name="Lapidus A."/>
        </authorList>
    </citation>
    <scope>NUCLEOTIDE SEQUENCE [LARGE SCALE GENOMIC DNA]</scope>
    <source>
        <strain evidence="4">ATCC 27377 / DSM 6068 / ICPB 4128</strain>
    </source>
</reference>
<accession>D2QXQ2</accession>
<proteinExistence type="predicted"/>
<evidence type="ECO:0000256" key="2">
    <source>
        <dbReference type="SAM" id="Phobius"/>
    </source>
</evidence>
<evidence type="ECO:0000313" key="4">
    <source>
        <dbReference type="Proteomes" id="UP000001887"/>
    </source>
</evidence>
<dbReference type="HOGENOM" id="CLU_860112_0_0_0"/>
<feature type="transmembrane region" description="Helical" evidence="2">
    <location>
        <begin position="78"/>
        <end position="100"/>
    </location>
</feature>
<dbReference type="Proteomes" id="UP000001887">
    <property type="component" value="Chromosome"/>
</dbReference>
<dbReference type="EMBL" id="CP001848">
    <property type="protein sequence ID" value="ADB16237.1"/>
    <property type="molecule type" value="Genomic_DNA"/>
</dbReference>
<sequence>MRGDRSDSRRRPACYELRLIYGGEIHPDGRGVLPSGCEEYQRMVTYDDYLDSSLAPEDKGTLEINTEYVTTRKPMWLLALKLIGSIAMVAAVYVIALPSLMKFMSLWQAIPLVAGVLLVYQGIAFFIRANPDIDRLYYDDWDCDGDSWTMFGSRRRAWSFSQFLLQLQMIFGPGRFVSETILDLCVEFGFAKGPEVLDPAAQDDKSRLIHDILMQNDPALPTSPALIEQVQAEVAAELSMEERLATDVADLAEEAHAVDPEPSPYNDRDPRVRYEVFSTDRYTSERLREAKDAVPTYSRDPYATPTAEPAPAPRLSPHRFEQW</sequence>
<gene>
    <name evidence="3" type="ordered locus">Psta_1562</name>
</gene>
<evidence type="ECO:0000313" key="3">
    <source>
        <dbReference type="EMBL" id="ADB16237.1"/>
    </source>
</evidence>
<feature type="region of interest" description="Disordered" evidence="1">
    <location>
        <begin position="285"/>
        <end position="323"/>
    </location>
</feature>
<keyword evidence="2" id="KW-0472">Membrane</keyword>